<dbReference type="Pfam" id="PF02348">
    <property type="entry name" value="CTP_transf_3"/>
    <property type="match status" value="1"/>
</dbReference>
<protein>
    <recommendedName>
        <fullName evidence="5">3-deoxy-manno-octulosonate cytidylyltransferase</fullName>
        <ecNumber evidence="5">2.7.7.38</ecNumber>
    </recommendedName>
    <alternativeName>
        <fullName evidence="5">CMP-2-keto-3-deoxyoctulosonic acid synthase</fullName>
        <shortName evidence="5">CKS</shortName>
        <shortName evidence="5">CMP-KDO synthase</shortName>
    </alternativeName>
</protein>
<comment type="subcellular location">
    <subcellularLocation>
        <location evidence="5">Cytoplasm</location>
    </subcellularLocation>
    <subcellularLocation>
        <location evidence="1">Membrane</location>
    </subcellularLocation>
</comment>
<evidence type="ECO:0000313" key="7">
    <source>
        <dbReference type="Proteomes" id="UP000027341"/>
    </source>
</evidence>
<evidence type="ECO:0000313" key="6">
    <source>
        <dbReference type="EMBL" id="KDN96165.1"/>
    </source>
</evidence>
<keyword evidence="5" id="KW-0963">Cytoplasm</keyword>
<evidence type="ECO:0000256" key="2">
    <source>
        <dbReference type="ARBA" id="ARBA00022679"/>
    </source>
</evidence>
<dbReference type="SUPFAM" id="SSF53448">
    <property type="entry name" value="Nucleotide-diphospho-sugar transferases"/>
    <property type="match status" value="1"/>
</dbReference>
<dbReference type="UniPathway" id="UPA00358">
    <property type="reaction ID" value="UER00476"/>
</dbReference>
<dbReference type="GO" id="GO:0033468">
    <property type="term" value="P:CMP-keto-3-deoxy-D-manno-octulosonic acid biosynthetic process"/>
    <property type="evidence" value="ECO:0007669"/>
    <property type="project" value="UniProtKB-UniRule"/>
</dbReference>
<dbReference type="FunFam" id="3.90.550.10:FF:000011">
    <property type="entry name" value="3-deoxy-manno-octulosonate cytidylyltransferase"/>
    <property type="match status" value="1"/>
</dbReference>
<dbReference type="InterPro" id="IPR029044">
    <property type="entry name" value="Nucleotide-diphossugar_trans"/>
</dbReference>
<keyword evidence="3 5" id="KW-0548">Nucleotidyltransferase</keyword>
<dbReference type="AlphaFoldDB" id="A0A067A1H0"/>
<dbReference type="EC" id="2.7.7.38" evidence="5"/>
<comment type="similarity">
    <text evidence="5">Belongs to the KdsB family.</text>
</comment>
<comment type="function">
    <text evidence="5">Activates KDO (a required 8-carbon sugar) for incorporation into bacterial lipopolysaccharide in Gram-negative bacteria.</text>
</comment>
<accession>A0A067A1H0</accession>
<dbReference type="GO" id="GO:0009103">
    <property type="term" value="P:lipopolysaccharide biosynthetic process"/>
    <property type="evidence" value="ECO:0007669"/>
    <property type="project" value="UniProtKB-UniRule"/>
</dbReference>
<comment type="caution">
    <text evidence="6">The sequence shown here is derived from an EMBL/GenBank/DDBJ whole genome shotgun (WGS) entry which is preliminary data.</text>
</comment>
<evidence type="ECO:0000256" key="3">
    <source>
        <dbReference type="ARBA" id="ARBA00022695"/>
    </source>
</evidence>
<evidence type="ECO:0000256" key="4">
    <source>
        <dbReference type="ARBA" id="ARBA00022985"/>
    </source>
</evidence>
<dbReference type="InterPro" id="IPR003329">
    <property type="entry name" value="Cytidylyl_trans"/>
</dbReference>
<dbReference type="EMBL" id="JMIU01000001">
    <property type="protein sequence ID" value="KDN96165.1"/>
    <property type="molecule type" value="Genomic_DNA"/>
</dbReference>
<evidence type="ECO:0000256" key="1">
    <source>
        <dbReference type="ARBA" id="ARBA00004370"/>
    </source>
</evidence>
<dbReference type="NCBIfam" id="NF003950">
    <property type="entry name" value="PRK05450.1-3"/>
    <property type="match status" value="1"/>
</dbReference>
<dbReference type="GO" id="GO:0005829">
    <property type="term" value="C:cytosol"/>
    <property type="evidence" value="ECO:0007669"/>
    <property type="project" value="TreeGrafter"/>
</dbReference>
<dbReference type="STRING" id="28885.EI16_07700"/>
<reference evidence="6 7" key="1">
    <citation type="submission" date="2014-04" db="EMBL/GenBank/DDBJ databases">
        <title>Draft genome sequence of Hydrogenovibrio marinus MH-110, a model organism for aerobic H2 metabolism.</title>
        <authorList>
            <person name="Cha H.J."/>
            <person name="Jo B.H."/>
            <person name="Hwang B.H."/>
        </authorList>
    </citation>
    <scope>NUCLEOTIDE SEQUENCE [LARGE SCALE GENOMIC DNA]</scope>
    <source>
        <strain evidence="6 7">MH-110</strain>
    </source>
</reference>
<evidence type="ECO:0000256" key="5">
    <source>
        <dbReference type="HAMAP-Rule" id="MF_00057"/>
    </source>
</evidence>
<dbReference type="PANTHER" id="PTHR42866">
    <property type="entry name" value="3-DEOXY-MANNO-OCTULOSONATE CYTIDYLYLTRANSFERASE"/>
    <property type="match status" value="1"/>
</dbReference>
<keyword evidence="7" id="KW-1185">Reference proteome</keyword>
<dbReference type="PANTHER" id="PTHR42866:SF2">
    <property type="entry name" value="3-DEOXY-MANNO-OCTULOSONATE CYTIDYLYLTRANSFERASE, MITOCHONDRIAL"/>
    <property type="match status" value="1"/>
</dbReference>
<sequence>MKTYVFIPARYGSSRLPGKPLKLINGNPMIQHVFERISKAQGIEAVYVATDDDRIKAAVEDFGGKVIMTPPEAESGTDRIAQAAAQLQLQPDDLIVNVQGDQPLVHSESIEAVISPFMDSNYDGSFEMSTLSFKIVNEAEITSPKDVKLVTDVNGFALYFSRATIPHGRDYWDHDSFKHLGVYAYTKRFVDAFNQLPMGRLENIEKLEQLRALEFGHKIKVVESLWDSPEVDVPGDIEIMEALLNAGH</sequence>
<dbReference type="GO" id="GO:0016020">
    <property type="term" value="C:membrane"/>
    <property type="evidence" value="ECO:0007669"/>
    <property type="project" value="UniProtKB-SubCell"/>
</dbReference>
<gene>
    <name evidence="5" type="primary">kdsB</name>
    <name evidence="6" type="ORF">EI16_07700</name>
</gene>
<comment type="catalytic activity">
    <reaction evidence="5">
        <text>3-deoxy-alpha-D-manno-oct-2-ulosonate + CTP = CMP-3-deoxy-beta-D-manno-octulosonate + diphosphate</text>
        <dbReference type="Rhea" id="RHEA:23448"/>
        <dbReference type="ChEBI" id="CHEBI:33019"/>
        <dbReference type="ChEBI" id="CHEBI:37563"/>
        <dbReference type="ChEBI" id="CHEBI:85986"/>
        <dbReference type="ChEBI" id="CHEBI:85987"/>
        <dbReference type="EC" id="2.7.7.38"/>
    </reaction>
</comment>
<dbReference type="InterPro" id="IPR004528">
    <property type="entry name" value="KdsB"/>
</dbReference>
<dbReference type="Gene3D" id="3.90.550.10">
    <property type="entry name" value="Spore Coat Polysaccharide Biosynthesis Protein SpsA, Chain A"/>
    <property type="match status" value="1"/>
</dbReference>
<organism evidence="6 7">
    <name type="scientific">Hydrogenovibrio marinus</name>
    <dbReference type="NCBI Taxonomy" id="28885"/>
    <lineage>
        <taxon>Bacteria</taxon>
        <taxon>Pseudomonadati</taxon>
        <taxon>Pseudomonadota</taxon>
        <taxon>Gammaproteobacteria</taxon>
        <taxon>Thiotrichales</taxon>
        <taxon>Piscirickettsiaceae</taxon>
        <taxon>Hydrogenovibrio</taxon>
    </lineage>
</organism>
<dbReference type="NCBIfam" id="TIGR00466">
    <property type="entry name" value="kdsB"/>
    <property type="match status" value="1"/>
</dbReference>
<proteinExistence type="inferred from homology"/>
<dbReference type="NCBIfam" id="NF003952">
    <property type="entry name" value="PRK05450.1-5"/>
    <property type="match status" value="1"/>
</dbReference>
<keyword evidence="4 5" id="KW-0448">Lipopolysaccharide biosynthesis</keyword>
<dbReference type="NCBIfam" id="NF009905">
    <property type="entry name" value="PRK13368.1"/>
    <property type="match status" value="1"/>
</dbReference>
<dbReference type="Proteomes" id="UP000027341">
    <property type="component" value="Unassembled WGS sequence"/>
</dbReference>
<dbReference type="RefSeq" id="WP_029911733.1">
    <property type="nucleotide sequence ID" value="NZ_AP020335.1"/>
</dbReference>
<name>A0A067A1H0_HYDMR</name>
<comment type="pathway">
    <text evidence="5">Nucleotide-sugar biosynthesis; CMP-3-deoxy-D-manno-octulosonate biosynthesis; CMP-3-deoxy-D-manno-octulosonate from 3-deoxy-D-manno-octulosonate and CTP: step 1/1.</text>
</comment>
<dbReference type="CDD" id="cd02517">
    <property type="entry name" value="CMP-KDO-Synthetase"/>
    <property type="match status" value="1"/>
</dbReference>
<keyword evidence="2 5" id="KW-0808">Transferase</keyword>
<dbReference type="HAMAP" id="MF_00057">
    <property type="entry name" value="KdsB"/>
    <property type="match status" value="1"/>
</dbReference>
<dbReference type="GO" id="GO:0008690">
    <property type="term" value="F:3-deoxy-manno-octulosonate cytidylyltransferase activity"/>
    <property type="evidence" value="ECO:0007669"/>
    <property type="project" value="UniProtKB-UniRule"/>
</dbReference>